<accession>A0A495BJZ8</accession>
<evidence type="ECO:0000313" key="2">
    <source>
        <dbReference type="Proteomes" id="UP000279384"/>
    </source>
</evidence>
<sequence length="61" mass="6214">MAAVSAAADNQVAQVAQILMLKKTMEVSESAALALLATATDVAAPQGNNPLHLGNRIDVQA</sequence>
<name>A0A495BJZ8_VOGIN</name>
<proteinExistence type="predicted"/>
<evidence type="ECO:0000313" key="1">
    <source>
        <dbReference type="EMBL" id="RKQ61992.1"/>
    </source>
</evidence>
<dbReference type="Proteomes" id="UP000279384">
    <property type="component" value="Unassembled WGS sequence"/>
</dbReference>
<dbReference type="RefSeq" id="WP_120809457.1">
    <property type="nucleotide sequence ID" value="NZ_RBID01000005.1"/>
</dbReference>
<reference evidence="1 2" key="1">
    <citation type="submission" date="2018-10" db="EMBL/GenBank/DDBJ databases">
        <title>Genomic Encyclopedia of Type Strains, Phase IV (KMG-IV): sequencing the most valuable type-strain genomes for metagenomic binning, comparative biology and taxonomic classification.</title>
        <authorList>
            <person name="Goeker M."/>
        </authorList>
    </citation>
    <scope>NUCLEOTIDE SEQUENCE [LARGE SCALE GENOMIC DNA]</scope>
    <source>
        <strain evidence="1 2">DSM 3303</strain>
    </source>
</reference>
<dbReference type="Pfam" id="PF14070">
    <property type="entry name" value="YjfB_motility"/>
    <property type="match status" value="1"/>
</dbReference>
<organism evidence="1 2">
    <name type="scientific">Vogesella indigofera</name>
    <name type="common">Pseudomonas indigofera</name>
    <dbReference type="NCBI Taxonomy" id="45465"/>
    <lineage>
        <taxon>Bacteria</taxon>
        <taxon>Pseudomonadati</taxon>
        <taxon>Pseudomonadota</taxon>
        <taxon>Betaproteobacteria</taxon>
        <taxon>Neisseriales</taxon>
        <taxon>Chromobacteriaceae</taxon>
        <taxon>Vogesella</taxon>
    </lineage>
</organism>
<dbReference type="AlphaFoldDB" id="A0A495BJZ8"/>
<gene>
    <name evidence="1" type="ORF">C8E02_0414</name>
</gene>
<protein>
    <submittedName>
        <fullName evidence="1">Putative motility protein YjfB-like</fullName>
    </submittedName>
</protein>
<dbReference type="EMBL" id="RBID01000005">
    <property type="protein sequence ID" value="RKQ61992.1"/>
    <property type="molecule type" value="Genomic_DNA"/>
</dbReference>
<dbReference type="InterPro" id="IPR025906">
    <property type="entry name" value="YjfB_motility"/>
</dbReference>
<comment type="caution">
    <text evidence="1">The sequence shown here is derived from an EMBL/GenBank/DDBJ whole genome shotgun (WGS) entry which is preliminary data.</text>
</comment>